<feature type="chain" id="PRO_5045603580" evidence="1">
    <location>
        <begin position="32"/>
        <end position="170"/>
    </location>
</feature>
<dbReference type="EMBL" id="JAPMXC010000001">
    <property type="protein sequence ID" value="MCY0386066.1"/>
    <property type="molecule type" value="Genomic_DNA"/>
</dbReference>
<dbReference type="InterPro" id="IPR005624">
    <property type="entry name" value="PduO/GlcC-like"/>
</dbReference>
<dbReference type="Gene3D" id="3.30.450.150">
    <property type="entry name" value="Haem-degrading domain"/>
    <property type="match status" value="1"/>
</dbReference>
<dbReference type="SUPFAM" id="SSF143744">
    <property type="entry name" value="GlcG-like"/>
    <property type="match status" value="1"/>
</dbReference>
<sequence length="170" mass="16893">MTSLFLRTRLVSCALAASLGATLLAPAPARAASPMQPGELPDAAATAAIDAAEKTALSLNARVCIAVVDSAGTLKAFRRMEGAAPGCVDSAINKARAAAVYRTPTLSFMERVNHGEPALTTLPGMVPLGGGVPAKAGATWLGAVGAAGTLNPNEVKIATAGADTLSQAGQ</sequence>
<gene>
    <name evidence="2" type="ORF">OVY01_02160</name>
</gene>
<keyword evidence="1" id="KW-0732">Signal</keyword>
<dbReference type="InterPro" id="IPR052517">
    <property type="entry name" value="GlcG_carb_metab_protein"/>
</dbReference>
<dbReference type="RefSeq" id="WP_267845297.1">
    <property type="nucleotide sequence ID" value="NZ_JAPMXC010000001.1"/>
</dbReference>
<dbReference type="PANTHER" id="PTHR34309:SF1">
    <property type="entry name" value="PROTEIN GLCG"/>
    <property type="match status" value="1"/>
</dbReference>
<reference evidence="2" key="1">
    <citation type="submission" date="2022-11" db="EMBL/GenBank/DDBJ databases">
        <title>Robbsia betulipollinis sp. nov., isolated from pollen of birch (Betula pendula).</title>
        <authorList>
            <person name="Shi H."/>
            <person name="Ambika Manirajan B."/>
            <person name="Ratering S."/>
            <person name="Geissler-Plaum R."/>
            <person name="Schnell S."/>
        </authorList>
    </citation>
    <scope>NUCLEOTIDE SEQUENCE</scope>
    <source>
        <strain evidence="2">Bb-Pol-6</strain>
    </source>
</reference>
<evidence type="ECO:0000313" key="2">
    <source>
        <dbReference type="EMBL" id="MCY0386066.1"/>
    </source>
</evidence>
<keyword evidence="3" id="KW-1185">Reference proteome</keyword>
<name>A0ABT3ZHR7_9BURK</name>
<accession>A0ABT3ZHR7</accession>
<dbReference type="InterPro" id="IPR038084">
    <property type="entry name" value="PduO/GlcC-like_sf"/>
</dbReference>
<protein>
    <submittedName>
        <fullName evidence="2">Heme-binding protein</fullName>
    </submittedName>
</protein>
<evidence type="ECO:0000256" key="1">
    <source>
        <dbReference type="SAM" id="SignalP"/>
    </source>
</evidence>
<feature type="signal peptide" evidence="1">
    <location>
        <begin position="1"/>
        <end position="31"/>
    </location>
</feature>
<dbReference type="Pfam" id="PF03928">
    <property type="entry name" value="HbpS-like"/>
    <property type="match status" value="1"/>
</dbReference>
<comment type="caution">
    <text evidence="2">The sequence shown here is derived from an EMBL/GenBank/DDBJ whole genome shotgun (WGS) entry which is preliminary data.</text>
</comment>
<evidence type="ECO:0000313" key="3">
    <source>
        <dbReference type="Proteomes" id="UP001082899"/>
    </source>
</evidence>
<organism evidence="2 3">
    <name type="scientific">Robbsia betulipollinis</name>
    <dbReference type="NCBI Taxonomy" id="2981849"/>
    <lineage>
        <taxon>Bacteria</taxon>
        <taxon>Pseudomonadati</taxon>
        <taxon>Pseudomonadota</taxon>
        <taxon>Betaproteobacteria</taxon>
        <taxon>Burkholderiales</taxon>
        <taxon>Burkholderiaceae</taxon>
        <taxon>Robbsia</taxon>
    </lineage>
</organism>
<dbReference type="PANTHER" id="PTHR34309">
    <property type="entry name" value="SLR1406 PROTEIN"/>
    <property type="match status" value="1"/>
</dbReference>
<dbReference type="Proteomes" id="UP001082899">
    <property type="component" value="Unassembled WGS sequence"/>
</dbReference>
<proteinExistence type="predicted"/>